<dbReference type="InterPro" id="IPR017972">
    <property type="entry name" value="Cyt_P450_CS"/>
</dbReference>
<evidence type="ECO:0000256" key="3">
    <source>
        <dbReference type="PIRSR" id="PIRSR602401-1"/>
    </source>
</evidence>
<dbReference type="PROSITE" id="PS00086">
    <property type="entry name" value="CYTOCHROME_P450"/>
    <property type="match status" value="1"/>
</dbReference>
<dbReference type="OrthoDB" id="9789468at2"/>
<dbReference type="GO" id="GO:0004497">
    <property type="term" value="F:monooxygenase activity"/>
    <property type="evidence" value="ECO:0007669"/>
    <property type="project" value="UniProtKB-KW"/>
</dbReference>
<evidence type="ECO:0000256" key="2">
    <source>
        <dbReference type="ARBA" id="ARBA00010617"/>
    </source>
</evidence>
<name>A0A1I3I7L4_9PLAN</name>
<dbReference type="Pfam" id="PF00067">
    <property type="entry name" value="p450"/>
    <property type="match status" value="1"/>
</dbReference>
<feature type="binding site" description="axial binding residue" evidence="3">
    <location>
        <position position="391"/>
    </location>
    <ligand>
        <name>heme</name>
        <dbReference type="ChEBI" id="CHEBI:30413"/>
    </ligand>
    <ligandPart>
        <name>Fe</name>
        <dbReference type="ChEBI" id="CHEBI:18248"/>
    </ligandPart>
</feature>
<dbReference type="GO" id="GO:0005506">
    <property type="term" value="F:iron ion binding"/>
    <property type="evidence" value="ECO:0007669"/>
    <property type="project" value="InterPro"/>
</dbReference>
<accession>A0A1I3I7L4</accession>
<dbReference type="RefSeq" id="WP_092050651.1">
    <property type="nucleotide sequence ID" value="NZ_FOQD01000009.1"/>
</dbReference>
<comment type="similarity">
    <text evidence="2 4">Belongs to the cytochrome P450 family.</text>
</comment>
<proteinExistence type="inferred from homology"/>
<keyword evidence="4" id="KW-0503">Monooxygenase</keyword>
<dbReference type="InterPro" id="IPR050121">
    <property type="entry name" value="Cytochrome_P450_monoxygenase"/>
</dbReference>
<reference evidence="6" key="1">
    <citation type="submission" date="2016-10" db="EMBL/GenBank/DDBJ databases">
        <authorList>
            <person name="Varghese N."/>
            <person name="Submissions S."/>
        </authorList>
    </citation>
    <scope>NUCLEOTIDE SEQUENCE [LARGE SCALE GENOMIC DNA]</scope>
    <source>
        <strain evidence="6">DSM 26348</strain>
    </source>
</reference>
<evidence type="ECO:0000313" key="6">
    <source>
        <dbReference type="Proteomes" id="UP000199518"/>
    </source>
</evidence>
<evidence type="ECO:0000256" key="4">
    <source>
        <dbReference type="RuleBase" id="RU000461"/>
    </source>
</evidence>
<dbReference type="PANTHER" id="PTHR24305:SF166">
    <property type="entry name" value="CYTOCHROME P450 12A4, MITOCHONDRIAL-RELATED"/>
    <property type="match status" value="1"/>
</dbReference>
<organism evidence="5 6">
    <name type="scientific">Planctomicrobium piriforme</name>
    <dbReference type="NCBI Taxonomy" id="1576369"/>
    <lineage>
        <taxon>Bacteria</taxon>
        <taxon>Pseudomonadati</taxon>
        <taxon>Planctomycetota</taxon>
        <taxon>Planctomycetia</taxon>
        <taxon>Planctomycetales</taxon>
        <taxon>Planctomycetaceae</taxon>
        <taxon>Planctomicrobium</taxon>
    </lineage>
</organism>
<keyword evidence="3 4" id="KW-0479">Metal-binding</keyword>
<comment type="cofactor">
    <cofactor evidence="1 3">
        <name>heme</name>
        <dbReference type="ChEBI" id="CHEBI:30413"/>
    </cofactor>
</comment>
<dbReference type="PRINTS" id="PR00385">
    <property type="entry name" value="P450"/>
</dbReference>
<keyword evidence="3 4" id="KW-0349">Heme</keyword>
<dbReference type="GO" id="GO:0016705">
    <property type="term" value="F:oxidoreductase activity, acting on paired donors, with incorporation or reduction of molecular oxygen"/>
    <property type="evidence" value="ECO:0007669"/>
    <property type="project" value="InterPro"/>
</dbReference>
<dbReference type="EMBL" id="FOQD01000009">
    <property type="protein sequence ID" value="SFI44005.1"/>
    <property type="molecule type" value="Genomic_DNA"/>
</dbReference>
<dbReference type="STRING" id="1576369.SAMN05421753_1097"/>
<protein>
    <submittedName>
        <fullName evidence="5">Cytochrome P450</fullName>
    </submittedName>
</protein>
<dbReference type="InterPro" id="IPR001128">
    <property type="entry name" value="Cyt_P450"/>
</dbReference>
<keyword evidence="6" id="KW-1185">Reference proteome</keyword>
<dbReference type="SUPFAM" id="SSF48264">
    <property type="entry name" value="Cytochrome P450"/>
    <property type="match status" value="1"/>
</dbReference>
<keyword evidence="4" id="KW-0560">Oxidoreductase</keyword>
<gene>
    <name evidence="5" type="ORF">SAMN05421753_1097</name>
</gene>
<evidence type="ECO:0000256" key="1">
    <source>
        <dbReference type="ARBA" id="ARBA00001971"/>
    </source>
</evidence>
<dbReference type="AlphaFoldDB" id="A0A1I3I7L4"/>
<dbReference type="Proteomes" id="UP000199518">
    <property type="component" value="Unassembled WGS sequence"/>
</dbReference>
<keyword evidence="3 4" id="KW-0408">Iron</keyword>
<dbReference type="InterPro" id="IPR002401">
    <property type="entry name" value="Cyt_P450_E_grp-I"/>
</dbReference>
<sequence>MNTLPFSAVNNSLPVTHGRISDFADDPVVCMRNLWRTHGEVAALQEGSQRIHFVFGPTYTKQVLSDSQRFHSQFFAIRGPRKSAQRRVTSGLMTMNGDTHKQHRRIVMGPFQKRAITAYHDTVVQMADQYTRDWKPGEVRDLTSEMTQYMLQLTSSLLFGIDLPRLAYRVGELTERWVAMNHQVGPAAFSSDASSTEEYEQLLAAAEELEAAVQEMINIRRSGKLGFDVLSLLIRAHEEESGVTDEQLIGHIVLLFGAAHLTSAHTLTWTLFLLAQHPEVMTRLHAEFQQTLDGKSPRPEDLERMPYLERVLKESMRVLPASGYSQRIAAETVDLGPFQLQRGAAVIFSQFITHHMPELYSQPEQFLPDRWETINPSPYAYLPFGAGPRMCVGAALGMMQLKISLPMILNRFKLSMVPNSEVNGRVMSTMLFPTSTVPVLLSEHDGQFESAPVSGSIHSLIDLPAKSKAKIWAA</sequence>
<dbReference type="PANTHER" id="PTHR24305">
    <property type="entry name" value="CYTOCHROME P450"/>
    <property type="match status" value="1"/>
</dbReference>
<evidence type="ECO:0000313" key="5">
    <source>
        <dbReference type="EMBL" id="SFI44005.1"/>
    </source>
</evidence>
<dbReference type="Gene3D" id="1.10.630.10">
    <property type="entry name" value="Cytochrome P450"/>
    <property type="match status" value="1"/>
</dbReference>
<dbReference type="PRINTS" id="PR00463">
    <property type="entry name" value="EP450I"/>
</dbReference>
<dbReference type="InterPro" id="IPR036396">
    <property type="entry name" value="Cyt_P450_sf"/>
</dbReference>
<dbReference type="GO" id="GO:0020037">
    <property type="term" value="F:heme binding"/>
    <property type="evidence" value="ECO:0007669"/>
    <property type="project" value="InterPro"/>
</dbReference>